<organism evidence="1 2">
    <name type="scientific">Ameca splendens</name>
    <dbReference type="NCBI Taxonomy" id="208324"/>
    <lineage>
        <taxon>Eukaryota</taxon>
        <taxon>Metazoa</taxon>
        <taxon>Chordata</taxon>
        <taxon>Craniata</taxon>
        <taxon>Vertebrata</taxon>
        <taxon>Euteleostomi</taxon>
        <taxon>Actinopterygii</taxon>
        <taxon>Neopterygii</taxon>
        <taxon>Teleostei</taxon>
        <taxon>Neoteleostei</taxon>
        <taxon>Acanthomorphata</taxon>
        <taxon>Ovalentaria</taxon>
        <taxon>Atherinomorphae</taxon>
        <taxon>Cyprinodontiformes</taxon>
        <taxon>Goodeidae</taxon>
        <taxon>Ameca</taxon>
    </lineage>
</organism>
<protein>
    <submittedName>
        <fullName evidence="1">Uncharacterized protein</fullName>
    </submittedName>
</protein>
<keyword evidence="2" id="KW-1185">Reference proteome</keyword>
<evidence type="ECO:0000313" key="2">
    <source>
        <dbReference type="Proteomes" id="UP001469553"/>
    </source>
</evidence>
<gene>
    <name evidence="1" type="ORF">AMECASPLE_021720</name>
</gene>
<dbReference type="EMBL" id="JAHRIP010048914">
    <property type="protein sequence ID" value="MEQ2300087.1"/>
    <property type="molecule type" value="Genomic_DNA"/>
</dbReference>
<dbReference type="Proteomes" id="UP001469553">
    <property type="component" value="Unassembled WGS sequence"/>
</dbReference>
<name>A0ABV0Z1M6_9TELE</name>
<evidence type="ECO:0000313" key="1">
    <source>
        <dbReference type="EMBL" id="MEQ2300087.1"/>
    </source>
</evidence>
<accession>A0ABV0Z1M6</accession>
<proteinExistence type="predicted"/>
<comment type="caution">
    <text evidence="1">The sequence shown here is derived from an EMBL/GenBank/DDBJ whole genome shotgun (WGS) entry which is preliminary data.</text>
</comment>
<sequence length="103" mass="11468">MNTKMQQIKCRQTATLIRICRENKPLAQSDFSFYNKIDTDVKEQWAVLREAVASAPLCSILTKTITQRASNTLAPSTGAHPYCKDIVGSGSKLGRERCVFCDV</sequence>
<reference evidence="1 2" key="1">
    <citation type="submission" date="2021-06" db="EMBL/GenBank/DDBJ databases">
        <authorList>
            <person name="Palmer J.M."/>
        </authorList>
    </citation>
    <scope>NUCLEOTIDE SEQUENCE [LARGE SCALE GENOMIC DNA]</scope>
    <source>
        <strain evidence="1 2">AS_MEX2019</strain>
        <tissue evidence="1">Muscle</tissue>
    </source>
</reference>